<feature type="domain" description="LarA-like N-terminal" evidence="1">
    <location>
        <begin position="18"/>
        <end position="212"/>
    </location>
</feature>
<dbReference type="InterPro" id="IPR018657">
    <property type="entry name" value="LarA-like_N"/>
</dbReference>
<evidence type="ECO:0000259" key="1">
    <source>
        <dbReference type="Pfam" id="PF09861"/>
    </source>
</evidence>
<keyword evidence="4" id="KW-1185">Reference proteome</keyword>
<dbReference type="Pfam" id="PF09861">
    <property type="entry name" value="Lar_N"/>
    <property type="match status" value="1"/>
</dbReference>
<protein>
    <submittedName>
        <fullName evidence="3">Uncharacterized protein</fullName>
    </submittedName>
</protein>
<sequence>MQVHRCFSGALVLYHLPYGSTEISIDIPTKYQVRVLEPNNAVAVPDETKEIERALRAPINSKRLSSIAGPGKRAVIIVSDTTRPTPTARLLPPLISELKAGGIEDITVVFGLGIHRKQTEEEKRAILKEMYGRVKSIEHDINDCIYLGETARGTPVEIFKPVVDADIVVCTGTIEFHYYAGYSGGAKSILPAVSSKRSIYANHAFMLDPGSSAGRADSPVREDIEEAAEILGIDFILNVVLNDRKEIVFAAAGDYIDAHREGVAFLDRVSRTEVEPADILIVSPGGWPKDINIFQSHKALEHARNAVREGGSVILVAECREGYGNPVFEEWLNFNRDEAIRRFRSGFVMGGHKAALIAALAKRVDLYLVSSLPDDMVRRAYFIPATLEDALETALRKHSDNARIIVMPYGGSMLATGRL</sequence>
<proteinExistence type="predicted"/>
<evidence type="ECO:0000259" key="2">
    <source>
        <dbReference type="Pfam" id="PF21113"/>
    </source>
</evidence>
<name>A0A062V5S0_9EURY</name>
<dbReference type="PANTHER" id="PTHR33171">
    <property type="entry name" value="LAR_N DOMAIN-CONTAINING PROTEIN"/>
    <property type="match status" value="1"/>
</dbReference>
<evidence type="ECO:0000313" key="4">
    <source>
        <dbReference type="Proteomes" id="UP000027153"/>
    </source>
</evidence>
<dbReference type="InterPro" id="IPR047926">
    <property type="entry name" value="Ni_dep_LarA"/>
</dbReference>
<dbReference type="Gene3D" id="3.90.226.30">
    <property type="match status" value="1"/>
</dbReference>
<dbReference type="InterPro" id="IPR048068">
    <property type="entry name" value="LarA-like"/>
</dbReference>
<dbReference type="GO" id="GO:0050043">
    <property type="term" value="F:lactate racemase activity"/>
    <property type="evidence" value="ECO:0007669"/>
    <property type="project" value="InterPro"/>
</dbReference>
<accession>A0A062V5S0</accession>
<dbReference type="InterPro" id="IPR043166">
    <property type="entry name" value="LarA-like_C"/>
</dbReference>
<organism evidence="3 4">
    <name type="scientific">Candidatus Methanoperedens nitratireducens</name>
    <dbReference type="NCBI Taxonomy" id="1392998"/>
    <lineage>
        <taxon>Archaea</taxon>
        <taxon>Methanobacteriati</taxon>
        <taxon>Methanobacteriota</taxon>
        <taxon>Stenosarchaea group</taxon>
        <taxon>Methanomicrobia</taxon>
        <taxon>Methanosarcinales</taxon>
        <taxon>ANME-2 cluster</taxon>
        <taxon>Candidatus Methanoperedentaceae</taxon>
        <taxon>Candidatus Methanoperedens</taxon>
    </lineage>
</organism>
<dbReference type="AlphaFoldDB" id="A0A062V5S0"/>
<dbReference type="Pfam" id="PF21113">
    <property type="entry name" value="LarA_C"/>
    <property type="match status" value="1"/>
</dbReference>
<dbReference type="PATRIC" id="fig|1392998.3.peg.2750"/>
<evidence type="ECO:0000313" key="3">
    <source>
        <dbReference type="EMBL" id="KCZ71159.1"/>
    </source>
</evidence>
<dbReference type="NCBIfam" id="NF033504">
    <property type="entry name" value="Ni_dep_LarA"/>
    <property type="match status" value="1"/>
</dbReference>
<comment type="caution">
    <text evidence="3">The sequence shown here is derived from an EMBL/GenBank/DDBJ whole genome shotgun (WGS) entry which is preliminary data.</text>
</comment>
<gene>
    <name evidence="3" type="ORF">ANME2D_03191</name>
</gene>
<dbReference type="Proteomes" id="UP000027153">
    <property type="component" value="Unassembled WGS sequence"/>
</dbReference>
<dbReference type="InterPro" id="IPR048520">
    <property type="entry name" value="LarA_C"/>
</dbReference>
<dbReference type="Gene3D" id="3.40.50.11440">
    <property type="match status" value="1"/>
</dbReference>
<reference evidence="3 4" key="1">
    <citation type="journal article" date="2013" name="Nature">
        <title>Anaerobic oxidation of methane coupled to nitrate reduction in a novel archaeal lineage.</title>
        <authorList>
            <person name="Haroon M.F."/>
            <person name="Hu S."/>
            <person name="Shi Y."/>
            <person name="Imelfort M."/>
            <person name="Keller J."/>
            <person name="Hugenholtz P."/>
            <person name="Yuan Z."/>
            <person name="Tyson G.W."/>
        </authorList>
    </citation>
    <scope>NUCLEOTIDE SEQUENCE [LARGE SCALE GENOMIC DNA]</scope>
    <source>
        <strain evidence="3 4">ANME-2d</strain>
    </source>
</reference>
<dbReference type="EMBL" id="JMIY01000007">
    <property type="protein sequence ID" value="KCZ71159.1"/>
    <property type="molecule type" value="Genomic_DNA"/>
</dbReference>
<dbReference type="PANTHER" id="PTHR33171:SF17">
    <property type="entry name" value="LARA-LIKE N-TERMINAL DOMAIN-CONTAINING PROTEIN"/>
    <property type="match status" value="1"/>
</dbReference>
<feature type="domain" description="Lactate racemase C-terminal" evidence="2">
    <location>
        <begin position="275"/>
        <end position="413"/>
    </location>
</feature>